<gene>
    <name evidence="2" type="ORF">V8V93_14620</name>
</gene>
<dbReference type="Gene3D" id="3.40.50.9200">
    <property type="entry name" value="Hypothetical protein MTH538"/>
    <property type="match status" value="1"/>
</dbReference>
<protein>
    <submittedName>
        <fullName evidence="2">TIR domain-containing protein</fullName>
    </submittedName>
</protein>
<dbReference type="InterPro" id="IPR036490">
    <property type="entry name" value="ThsB_TIR-like_sf"/>
</dbReference>
<dbReference type="InterPro" id="IPR015032">
    <property type="entry name" value="ThsB__TIR-like_domain"/>
</dbReference>
<sequence>MKEKKVFISHHGKDDEHIGKLKDLLGDKGYTLKNSSIDSTKPNDAKNTDYIKSMLRPRINWAGAMIVLIGPGTAKRDFVNWEIEQAAKADKNIFGVYIRGGTDSDIPPALNKYGCGAFGWMSDKIIDALNGKSPGWEKADGSPRDSYYKASGVDC</sequence>
<evidence type="ECO:0000313" key="3">
    <source>
        <dbReference type="Proteomes" id="UP001385389"/>
    </source>
</evidence>
<evidence type="ECO:0000313" key="2">
    <source>
        <dbReference type="EMBL" id="WWX21668.1"/>
    </source>
</evidence>
<organism evidence="2 3">
    <name type="scientific">Pseudodesulfovibrio methanolicus</name>
    <dbReference type="NCBI Taxonomy" id="3126690"/>
    <lineage>
        <taxon>Bacteria</taxon>
        <taxon>Pseudomonadati</taxon>
        <taxon>Thermodesulfobacteriota</taxon>
        <taxon>Desulfovibrionia</taxon>
        <taxon>Desulfovibrionales</taxon>
        <taxon>Desulfovibrionaceae</taxon>
    </lineage>
</organism>
<evidence type="ECO:0000259" key="1">
    <source>
        <dbReference type="Pfam" id="PF08937"/>
    </source>
</evidence>
<reference evidence="2 3" key="1">
    <citation type="submission" date="2024-03" db="EMBL/GenBank/DDBJ databases">
        <title>Phenotype and Genome Characterization of a Sulfate-Reducing Bacterium Pseudodesulfovibrio sp. strain 5S69, isolated from Petroleum Reservoir in Tatarstan (Russia).</title>
        <authorList>
            <person name="Bidzhieva S.K."/>
            <person name="Kadnikov V."/>
            <person name="Tourova T.P."/>
            <person name="Samigullina S.R."/>
            <person name="Sokolova D.S."/>
            <person name="Poltaraus A.B."/>
            <person name="Avtukh A.N."/>
            <person name="Tereshina V.M."/>
            <person name="Mardanov A.V."/>
            <person name="Nazina T.N."/>
        </authorList>
    </citation>
    <scope>NUCLEOTIDE SEQUENCE [LARGE SCALE GENOMIC DNA]</scope>
    <source>
        <strain evidence="2 3">5S69</strain>
    </source>
</reference>
<name>A0ABZ2ISS2_9BACT</name>
<dbReference type="EMBL" id="CP146609">
    <property type="protein sequence ID" value="WWX21668.1"/>
    <property type="molecule type" value="Genomic_DNA"/>
</dbReference>
<dbReference type="Pfam" id="PF08937">
    <property type="entry name" value="ThsB_TIR"/>
    <property type="match status" value="1"/>
</dbReference>
<dbReference type="RefSeq" id="WP_338667331.1">
    <property type="nucleotide sequence ID" value="NZ_CP146609.1"/>
</dbReference>
<keyword evidence="3" id="KW-1185">Reference proteome</keyword>
<accession>A0ABZ2ISS2</accession>
<proteinExistence type="predicted"/>
<dbReference type="Proteomes" id="UP001385389">
    <property type="component" value="Chromosome"/>
</dbReference>
<dbReference type="SUPFAM" id="SSF52206">
    <property type="entry name" value="Hypothetical protein MTH538"/>
    <property type="match status" value="1"/>
</dbReference>
<feature type="domain" description="Thoeris protein ThsB TIR-like" evidence="1">
    <location>
        <begin position="7"/>
        <end position="100"/>
    </location>
</feature>